<dbReference type="RefSeq" id="WP_317228095.1">
    <property type="nucleotide sequence ID" value="NZ_JAWJEJ010000002.1"/>
</dbReference>
<dbReference type="Proteomes" id="UP001273531">
    <property type="component" value="Unassembled WGS sequence"/>
</dbReference>
<name>A0ABU3YC05_9SPHN</name>
<keyword evidence="2" id="KW-1185">Reference proteome</keyword>
<sequence>MIVEEMIADKTIPSTTILEQVRNLAQPLASGHYVEDWDTRSFEIGRLSDAYSLLAKENGHWANTTEVAAVRPLSVTASRYLDNESTTGQARLSMNFDFTLLDGEDYRVVSKAAARLDSAEKIVISSAAYALCYLDNPPELTLELMNLLYEEALHLEAIGRLLGIDHSEREWIPEDRLGNWELVRGCTSPLEYMVIEHCLYEGRGTIASAEGAYQLERAGVSSPVVAVMDAIARQEANHNISGFRWLRLLDRGRAEDDAALASTVRRFVEVEPVPDADGSDASLRKHFPFFLIQVYRDTGDFRLLKEHIVAASRNARRAGGPGIAPEELYRQSEKALAWCSVTA</sequence>
<evidence type="ECO:0008006" key="3">
    <source>
        <dbReference type="Google" id="ProtNLM"/>
    </source>
</evidence>
<organism evidence="1 2">
    <name type="scientific">Sphingomonas agrestis</name>
    <dbReference type="NCBI Taxonomy" id="3080540"/>
    <lineage>
        <taxon>Bacteria</taxon>
        <taxon>Pseudomonadati</taxon>
        <taxon>Pseudomonadota</taxon>
        <taxon>Alphaproteobacteria</taxon>
        <taxon>Sphingomonadales</taxon>
        <taxon>Sphingomonadaceae</taxon>
        <taxon>Sphingomonas</taxon>
    </lineage>
</organism>
<protein>
    <recommendedName>
        <fullName evidence="3">Ferritin-like domain-containing protein</fullName>
    </recommendedName>
</protein>
<proteinExistence type="predicted"/>
<evidence type="ECO:0000313" key="2">
    <source>
        <dbReference type="Proteomes" id="UP001273531"/>
    </source>
</evidence>
<dbReference type="EMBL" id="JAWJEJ010000002">
    <property type="protein sequence ID" value="MDV3458931.1"/>
    <property type="molecule type" value="Genomic_DNA"/>
</dbReference>
<gene>
    <name evidence="1" type="ORF">RZN05_18180</name>
</gene>
<accession>A0ABU3YC05</accession>
<comment type="caution">
    <text evidence="1">The sequence shown here is derived from an EMBL/GenBank/DDBJ whole genome shotgun (WGS) entry which is preliminary data.</text>
</comment>
<reference evidence="1 2" key="1">
    <citation type="submission" date="2023-10" db="EMBL/GenBank/DDBJ databases">
        <title>Sphingomonas sp. HF-S4 16S ribosomal RNA gene Genome sequencing and assembly.</title>
        <authorList>
            <person name="Lee H."/>
        </authorList>
    </citation>
    <scope>NUCLEOTIDE SEQUENCE [LARGE SCALE GENOMIC DNA]</scope>
    <source>
        <strain evidence="1 2">HF-S4</strain>
    </source>
</reference>
<evidence type="ECO:0000313" key="1">
    <source>
        <dbReference type="EMBL" id="MDV3458931.1"/>
    </source>
</evidence>